<dbReference type="PANTHER" id="PTHR30489:SF0">
    <property type="entry name" value="LIPOPROTEIN-RELEASING SYSTEM TRANSMEMBRANE PROTEIN LOLE"/>
    <property type="match status" value="1"/>
</dbReference>
<feature type="transmembrane region" description="Helical" evidence="6">
    <location>
        <begin position="38"/>
        <end position="65"/>
    </location>
</feature>
<evidence type="ECO:0000256" key="6">
    <source>
        <dbReference type="SAM" id="Phobius"/>
    </source>
</evidence>
<evidence type="ECO:0000259" key="7">
    <source>
        <dbReference type="Pfam" id="PF02687"/>
    </source>
</evidence>
<evidence type="ECO:0000256" key="4">
    <source>
        <dbReference type="ARBA" id="ARBA00022989"/>
    </source>
</evidence>
<dbReference type="GO" id="GO:0098797">
    <property type="term" value="C:plasma membrane protein complex"/>
    <property type="evidence" value="ECO:0007669"/>
    <property type="project" value="TreeGrafter"/>
</dbReference>
<keyword evidence="5 6" id="KW-0472">Membrane</keyword>
<evidence type="ECO:0000313" key="8">
    <source>
        <dbReference type="EMBL" id="SVE43599.1"/>
    </source>
</evidence>
<feature type="transmembrane region" description="Helical" evidence="6">
    <location>
        <begin position="85"/>
        <end position="109"/>
    </location>
</feature>
<keyword evidence="3 6" id="KW-0812">Transmembrane</keyword>
<evidence type="ECO:0000256" key="2">
    <source>
        <dbReference type="ARBA" id="ARBA00022475"/>
    </source>
</evidence>
<dbReference type="InterPro" id="IPR003838">
    <property type="entry name" value="ABC3_permease_C"/>
</dbReference>
<keyword evidence="4 6" id="KW-1133">Transmembrane helix</keyword>
<dbReference type="AlphaFoldDB" id="A0A383DH06"/>
<dbReference type="InterPro" id="IPR051447">
    <property type="entry name" value="Lipoprotein-release_system"/>
</dbReference>
<comment type="subcellular location">
    <subcellularLocation>
        <location evidence="1">Cell membrane</location>
        <topology evidence="1">Multi-pass membrane protein</topology>
    </subcellularLocation>
</comment>
<dbReference type="Pfam" id="PF02687">
    <property type="entry name" value="FtsX"/>
    <property type="match status" value="1"/>
</dbReference>
<dbReference type="GO" id="GO:0044874">
    <property type="term" value="P:lipoprotein localization to outer membrane"/>
    <property type="evidence" value="ECO:0007669"/>
    <property type="project" value="TreeGrafter"/>
</dbReference>
<feature type="non-terminal residue" evidence="8">
    <location>
        <position position="1"/>
    </location>
</feature>
<evidence type="ECO:0000256" key="3">
    <source>
        <dbReference type="ARBA" id="ARBA00022692"/>
    </source>
</evidence>
<reference evidence="8" key="1">
    <citation type="submission" date="2018-05" db="EMBL/GenBank/DDBJ databases">
        <authorList>
            <person name="Lanie J.A."/>
            <person name="Ng W.-L."/>
            <person name="Kazmierczak K.M."/>
            <person name="Andrzejewski T.M."/>
            <person name="Davidsen T.M."/>
            <person name="Wayne K.J."/>
            <person name="Tettelin H."/>
            <person name="Glass J.I."/>
            <person name="Rusch D."/>
            <person name="Podicherti R."/>
            <person name="Tsui H.-C.T."/>
            <person name="Winkler M.E."/>
        </authorList>
    </citation>
    <scope>NUCLEOTIDE SEQUENCE</scope>
</reference>
<proteinExistence type="predicted"/>
<accession>A0A383DH06</accession>
<keyword evidence="2" id="KW-1003">Cell membrane</keyword>
<sequence length="126" mass="13650">LVAALHIVASLVMLVMEKSRDIAILKTMGAGVRSMRQIFMLQGVIIGVVGTAVGAVAGYVIAIVMDHYRVIRMPPDAYQISYVPFVVDPIDFLVVVVSALVVCLLATIYPSRHAGRIDPAEALRFQ</sequence>
<evidence type="ECO:0000256" key="5">
    <source>
        <dbReference type="ARBA" id="ARBA00023136"/>
    </source>
</evidence>
<protein>
    <recommendedName>
        <fullName evidence="7">ABC3 transporter permease C-terminal domain-containing protein</fullName>
    </recommendedName>
</protein>
<dbReference type="EMBL" id="UINC01217136">
    <property type="protein sequence ID" value="SVE43599.1"/>
    <property type="molecule type" value="Genomic_DNA"/>
</dbReference>
<evidence type="ECO:0000256" key="1">
    <source>
        <dbReference type="ARBA" id="ARBA00004651"/>
    </source>
</evidence>
<dbReference type="PANTHER" id="PTHR30489">
    <property type="entry name" value="LIPOPROTEIN-RELEASING SYSTEM TRANSMEMBRANE PROTEIN LOLE"/>
    <property type="match status" value="1"/>
</dbReference>
<name>A0A383DH06_9ZZZZ</name>
<gene>
    <name evidence="8" type="ORF">METZ01_LOCUS496453</name>
</gene>
<feature type="domain" description="ABC3 transporter permease C-terminal" evidence="7">
    <location>
        <begin position="1"/>
        <end position="119"/>
    </location>
</feature>
<organism evidence="8">
    <name type="scientific">marine metagenome</name>
    <dbReference type="NCBI Taxonomy" id="408172"/>
    <lineage>
        <taxon>unclassified sequences</taxon>
        <taxon>metagenomes</taxon>
        <taxon>ecological metagenomes</taxon>
    </lineage>
</organism>